<evidence type="ECO:0000313" key="3">
    <source>
        <dbReference type="Proteomes" id="UP000054538"/>
    </source>
</evidence>
<keyword evidence="3" id="KW-1185">Reference proteome</keyword>
<reference evidence="2 3" key="1">
    <citation type="submission" date="2014-04" db="EMBL/GenBank/DDBJ databases">
        <authorList>
            <consortium name="DOE Joint Genome Institute"/>
            <person name="Kuo A."/>
            <person name="Kohler A."/>
            <person name="Jargeat P."/>
            <person name="Nagy L.G."/>
            <person name="Floudas D."/>
            <person name="Copeland A."/>
            <person name="Barry K.W."/>
            <person name="Cichocki N."/>
            <person name="Veneault-Fourrey C."/>
            <person name="LaButti K."/>
            <person name="Lindquist E.A."/>
            <person name="Lipzen A."/>
            <person name="Lundell T."/>
            <person name="Morin E."/>
            <person name="Murat C."/>
            <person name="Sun H."/>
            <person name="Tunlid A."/>
            <person name="Henrissat B."/>
            <person name="Grigoriev I.V."/>
            <person name="Hibbett D.S."/>
            <person name="Martin F."/>
            <person name="Nordberg H.P."/>
            <person name="Cantor M.N."/>
            <person name="Hua S.X."/>
        </authorList>
    </citation>
    <scope>NUCLEOTIDE SEQUENCE [LARGE SCALE GENOMIC DNA]</scope>
    <source>
        <strain evidence="2 3">Ve08.2h10</strain>
    </source>
</reference>
<evidence type="ECO:0000313" key="2">
    <source>
        <dbReference type="EMBL" id="KIK77415.1"/>
    </source>
</evidence>
<name>A0A0D0DHC7_9AGAM</name>
<dbReference type="InParanoid" id="A0A0D0DHC7"/>
<accession>A0A0D0DHC7</accession>
<feature type="compositionally biased region" description="Polar residues" evidence="1">
    <location>
        <begin position="140"/>
        <end position="149"/>
    </location>
</feature>
<sequence>MPQPEMVHPHLTCSFLAPLACFWSHPLVLASPLVFGLHLFIFDPAHLFVTWSHPLALGSATLSLSKMNSPPQTWTCRLKNDPATSTADSTCRKWIRHLKNDPAVSKVDPTYQKRIRDLTNDPSVSLWTWRVENRPVVSKRTPSPQTDPSPQEAGVSRRLSLGTRPAASKRILSQQKRPCRLNSRPDGLKTDPSPPKQFRRLQVDPACVK</sequence>
<dbReference type="EMBL" id="KN826998">
    <property type="protein sequence ID" value="KIK77415.1"/>
    <property type="molecule type" value="Genomic_DNA"/>
</dbReference>
<reference evidence="3" key="2">
    <citation type="submission" date="2015-01" db="EMBL/GenBank/DDBJ databases">
        <title>Evolutionary Origins and Diversification of the Mycorrhizal Mutualists.</title>
        <authorList>
            <consortium name="DOE Joint Genome Institute"/>
            <consortium name="Mycorrhizal Genomics Consortium"/>
            <person name="Kohler A."/>
            <person name="Kuo A."/>
            <person name="Nagy L.G."/>
            <person name="Floudas D."/>
            <person name="Copeland A."/>
            <person name="Barry K.W."/>
            <person name="Cichocki N."/>
            <person name="Veneault-Fourrey C."/>
            <person name="LaButti K."/>
            <person name="Lindquist E.A."/>
            <person name="Lipzen A."/>
            <person name="Lundell T."/>
            <person name="Morin E."/>
            <person name="Murat C."/>
            <person name="Riley R."/>
            <person name="Ohm R."/>
            <person name="Sun H."/>
            <person name="Tunlid A."/>
            <person name="Henrissat B."/>
            <person name="Grigoriev I.V."/>
            <person name="Hibbett D.S."/>
            <person name="Martin F."/>
        </authorList>
    </citation>
    <scope>NUCLEOTIDE SEQUENCE [LARGE SCALE GENOMIC DNA]</scope>
    <source>
        <strain evidence="3">Ve08.2h10</strain>
    </source>
</reference>
<proteinExistence type="predicted"/>
<protein>
    <submittedName>
        <fullName evidence="2">Uncharacterized protein</fullName>
    </submittedName>
</protein>
<dbReference type="HOGENOM" id="CLU_1315772_0_0_1"/>
<feature type="region of interest" description="Disordered" evidence="1">
    <location>
        <begin position="136"/>
        <end position="209"/>
    </location>
</feature>
<organism evidence="2 3">
    <name type="scientific">Paxillus rubicundulus Ve08.2h10</name>
    <dbReference type="NCBI Taxonomy" id="930991"/>
    <lineage>
        <taxon>Eukaryota</taxon>
        <taxon>Fungi</taxon>
        <taxon>Dikarya</taxon>
        <taxon>Basidiomycota</taxon>
        <taxon>Agaricomycotina</taxon>
        <taxon>Agaricomycetes</taxon>
        <taxon>Agaricomycetidae</taxon>
        <taxon>Boletales</taxon>
        <taxon>Paxilineae</taxon>
        <taxon>Paxillaceae</taxon>
        <taxon>Paxillus</taxon>
    </lineage>
</organism>
<evidence type="ECO:0000256" key="1">
    <source>
        <dbReference type="SAM" id="MobiDB-lite"/>
    </source>
</evidence>
<dbReference type="Proteomes" id="UP000054538">
    <property type="component" value="Unassembled WGS sequence"/>
</dbReference>
<gene>
    <name evidence="2" type="ORF">PAXRUDRAFT_379360</name>
</gene>
<dbReference type="AlphaFoldDB" id="A0A0D0DHC7"/>